<dbReference type="Proteomes" id="UP000050761">
    <property type="component" value="Unassembled WGS sequence"/>
</dbReference>
<evidence type="ECO:0000313" key="2">
    <source>
        <dbReference type="Proteomes" id="UP000050761"/>
    </source>
</evidence>
<sequence>MEIASTVAFSSAPNIRSSLRYSATFSKNLRSIHGHLGHLGHSIDALGWTVTHGKCSGRAADQLQSFWAEVSTGIMKQFTELMMDIGQEMQLVERIDGRRRFLWIVWVLLEQ</sequence>
<evidence type="ECO:0000313" key="1">
    <source>
        <dbReference type="EMBL" id="VDP33790.1"/>
    </source>
</evidence>
<name>A0A183GIZ7_HELPZ</name>
<protein>
    <submittedName>
        <fullName evidence="1 3">Uncharacterized protein</fullName>
    </submittedName>
</protein>
<dbReference type="AlphaFoldDB" id="A0A183GIZ7"/>
<dbReference type="WBParaSite" id="HPBE_0002263001-mRNA-1">
    <property type="protein sequence ID" value="HPBE_0002263001-mRNA-1"/>
    <property type="gene ID" value="HPBE_0002263001"/>
</dbReference>
<keyword evidence="2" id="KW-1185">Reference proteome</keyword>
<accession>A0A183GIZ7</accession>
<reference evidence="3" key="2">
    <citation type="submission" date="2019-09" db="UniProtKB">
        <authorList>
            <consortium name="WormBaseParasite"/>
        </authorList>
    </citation>
    <scope>IDENTIFICATION</scope>
</reference>
<gene>
    <name evidence="1" type="ORF">HPBE_LOCUS22629</name>
</gene>
<reference evidence="1 2" key="1">
    <citation type="submission" date="2018-11" db="EMBL/GenBank/DDBJ databases">
        <authorList>
            <consortium name="Pathogen Informatics"/>
        </authorList>
    </citation>
    <scope>NUCLEOTIDE SEQUENCE [LARGE SCALE GENOMIC DNA]</scope>
</reference>
<accession>A0A3P8CSS6</accession>
<evidence type="ECO:0000313" key="3">
    <source>
        <dbReference type="WBParaSite" id="HPBE_0002263001-mRNA-1"/>
    </source>
</evidence>
<dbReference type="EMBL" id="UZAH01034190">
    <property type="protein sequence ID" value="VDP33790.1"/>
    <property type="molecule type" value="Genomic_DNA"/>
</dbReference>
<proteinExistence type="predicted"/>
<organism evidence="2 3">
    <name type="scientific">Heligmosomoides polygyrus</name>
    <name type="common">Parasitic roundworm</name>
    <dbReference type="NCBI Taxonomy" id="6339"/>
    <lineage>
        <taxon>Eukaryota</taxon>
        <taxon>Metazoa</taxon>
        <taxon>Ecdysozoa</taxon>
        <taxon>Nematoda</taxon>
        <taxon>Chromadorea</taxon>
        <taxon>Rhabditida</taxon>
        <taxon>Rhabditina</taxon>
        <taxon>Rhabditomorpha</taxon>
        <taxon>Strongyloidea</taxon>
        <taxon>Heligmosomidae</taxon>
        <taxon>Heligmosomoides</taxon>
    </lineage>
</organism>